<dbReference type="RefSeq" id="WP_284250594.1">
    <property type="nucleotide sequence ID" value="NZ_BSUM01000001.1"/>
</dbReference>
<evidence type="ECO:0000256" key="2">
    <source>
        <dbReference type="ARBA" id="ARBA00022676"/>
    </source>
</evidence>
<reference evidence="6" key="2">
    <citation type="submission" date="2023-02" db="EMBL/GenBank/DDBJ databases">
        <authorList>
            <person name="Sun Q."/>
            <person name="Mori K."/>
        </authorList>
    </citation>
    <scope>NUCLEOTIDE SEQUENCE</scope>
    <source>
        <strain evidence="6">NBRC 112290</strain>
    </source>
</reference>
<dbReference type="InterPro" id="IPR029044">
    <property type="entry name" value="Nucleotide-diphossugar_trans"/>
</dbReference>
<keyword evidence="3" id="KW-0808">Transferase</keyword>
<keyword evidence="2" id="KW-0328">Glycosyltransferase</keyword>
<dbReference type="SUPFAM" id="SSF53448">
    <property type="entry name" value="Nucleotide-diphospho-sugar transferases"/>
    <property type="match status" value="1"/>
</dbReference>
<feature type="domain" description="Glycosyltransferase subfamily 4-like N-terminal" evidence="5">
    <location>
        <begin position="13"/>
        <end position="169"/>
    </location>
</feature>
<evidence type="ECO:0000259" key="4">
    <source>
        <dbReference type="Pfam" id="PF00535"/>
    </source>
</evidence>
<dbReference type="EMBL" id="BSUM01000001">
    <property type="protein sequence ID" value="GMA31845.1"/>
    <property type="molecule type" value="Genomic_DNA"/>
</dbReference>
<dbReference type="InterPro" id="IPR028098">
    <property type="entry name" value="Glyco_trans_4-like_N"/>
</dbReference>
<dbReference type="InterPro" id="IPR001173">
    <property type="entry name" value="Glyco_trans_2-like"/>
</dbReference>
<dbReference type="Pfam" id="PF13439">
    <property type="entry name" value="Glyco_transf_4"/>
    <property type="match status" value="1"/>
</dbReference>
<dbReference type="PANTHER" id="PTHR45947">
    <property type="entry name" value="SULFOQUINOVOSYL TRANSFERASE SQD2"/>
    <property type="match status" value="1"/>
</dbReference>
<gene>
    <name evidence="6" type="ORF">GCM10025875_18370</name>
</gene>
<evidence type="ECO:0000259" key="5">
    <source>
        <dbReference type="Pfam" id="PF13439"/>
    </source>
</evidence>
<sequence length="793" mass="83141">MRILHVSQPVTAGVAGVVADLVRAQVARGHVVDVACPAPSPLAEAAAGAGARVRAWTAGREPGPGVAREWLALRRIVADSRPDVVVLHSAKAGLVGRLRRLGPPVVHVPHAWSFEAVCGLTARAARTWETLAGRRTDRLVCVSLDELDRGRRAGVGTRADVVGNGVDLTAFAPAPREGSEDPAVVCVGRLTRQKGQDLLLRAWPRVLDAVPHASLVLVGDGPDAAALADSVERIARSRHDGDARVSLLGAQDVTAATYTDADVVVLPSRWEGMSLVVAEAMACARPVVAFDVDGVAELLGDGGVVVPSDDVAALAEALTPLLRDRVAAAALGRAGRARVERVADVRTTLERWDEVLRAVVEERAGHVRRTDEARLASVPVASVLAQLLGGAYRDADVACVDGRRSLDRARAVVLSTLGVPVHWLGHGRLPMAPGAPVAGPEAQEAQIAEMVARAGTTTDPVAVAGPPVSVVVTTLDEGEAAAVLVRAVLAQLRADDELVLVDGGSRDGSIEALPSDPRLRVVVQDGAGISEGRNVGIDLAAHEVIVCTDAGCAPDPGFVEAFRRAFAVADPPALASGLYRATARNPIERAQALACYPQPDQVRRPSLAVRLYTRVFGTGYDPRFAIGRCVAFTRSAWREVGGFPEHLPTGEDVSFGLAVAARGRVVACRDAAVDWGQRDGVAATWRMYRAYGRASTDGGDLRLLARDGLRASAYAVAPLLLASRGGRPLALLGAAAYLSLPVARALRSRERPAVLAAIPLALAVKDVGKLVGALQGAARARRRRTVRDRRAGT</sequence>
<dbReference type="Proteomes" id="UP001157161">
    <property type="component" value="Unassembled WGS sequence"/>
</dbReference>
<dbReference type="Pfam" id="PF13692">
    <property type="entry name" value="Glyco_trans_1_4"/>
    <property type="match status" value="1"/>
</dbReference>
<organism evidence="6 7">
    <name type="scientific">Litorihabitans aurantiacus</name>
    <dbReference type="NCBI Taxonomy" id="1930061"/>
    <lineage>
        <taxon>Bacteria</taxon>
        <taxon>Bacillati</taxon>
        <taxon>Actinomycetota</taxon>
        <taxon>Actinomycetes</taxon>
        <taxon>Micrococcales</taxon>
        <taxon>Beutenbergiaceae</taxon>
        <taxon>Litorihabitans</taxon>
    </lineage>
</organism>
<evidence type="ECO:0000313" key="6">
    <source>
        <dbReference type="EMBL" id="GMA31845.1"/>
    </source>
</evidence>
<dbReference type="Gene3D" id="3.40.50.2000">
    <property type="entry name" value="Glycogen Phosphorylase B"/>
    <property type="match status" value="2"/>
</dbReference>
<reference evidence="6" key="1">
    <citation type="journal article" date="2014" name="Int. J. Syst. Evol. Microbiol.">
        <title>Complete genome sequence of Corynebacterium casei LMG S-19264T (=DSM 44701T), isolated from a smear-ripened cheese.</title>
        <authorList>
            <consortium name="US DOE Joint Genome Institute (JGI-PGF)"/>
            <person name="Walter F."/>
            <person name="Albersmeier A."/>
            <person name="Kalinowski J."/>
            <person name="Ruckert C."/>
        </authorList>
    </citation>
    <scope>NUCLEOTIDE SEQUENCE</scope>
    <source>
        <strain evidence="6">NBRC 112290</strain>
    </source>
</reference>
<dbReference type="GO" id="GO:0016758">
    <property type="term" value="F:hexosyltransferase activity"/>
    <property type="evidence" value="ECO:0007669"/>
    <property type="project" value="TreeGrafter"/>
</dbReference>
<protein>
    <recommendedName>
        <fullName evidence="1">D-inositol 3-phosphate glycosyltransferase</fullName>
    </recommendedName>
</protein>
<dbReference type="Gene3D" id="3.90.550.10">
    <property type="entry name" value="Spore Coat Polysaccharide Biosynthesis Protein SpsA, Chain A"/>
    <property type="match status" value="1"/>
</dbReference>
<keyword evidence="7" id="KW-1185">Reference proteome</keyword>
<dbReference type="AlphaFoldDB" id="A0AA37XF31"/>
<accession>A0AA37XF31</accession>
<evidence type="ECO:0000256" key="1">
    <source>
        <dbReference type="ARBA" id="ARBA00021292"/>
    </source>
</evidence>
<comment type="caution">
    <text evidence="6">The sequence shown here is derived from an EMBL/GenBank/DDBJ whole genome shotgun (WGS) entry which is preliminary data.</text>
</comment>
<dbReference type="PANTHER" id="PTHR45947:SF3">
    <property type="entry name" value="SULFOQUINOVOSYL TRANSFERASE SQD2"/>
    <property type="match status" value="1"/>
</dbReference>
<evidence type="ECO:0000256" key="3">
    <source>
        <dbReference type="ARBA" id="ARBA00022679"/>
    </source>
</evidence>
<dbReference type="Pfam" id="PF00535">
    <property type="entry name" value="Glycos_transf_2"/>
    <property type="match status" value="1"/>
</dbReference>
<name>A0AA37XF31_9MICO</name>
<evidence type="ECO:0000313" key="7">
    <source>
        <dbReference type="Proteomes" id="UP001157161"/>
    </source>
</evidence>
<dbReference type="GO" id="GO:1901137">
    <property type="term" value="P:carbohydrate derivative biosynthetic process"/>
    <property type="evidence" value="ECO:0007669"/>
    <property type="project" value="UniProtKB-ARBA"/>
</dbReference>
<dbReference type="SUPFAM" id="SSF53756">
    <property type="entry name" value="UDP-Glycosyltransferase/glycogen phosphorylase"/>
    <property type="match status" value="1"/>
</dbReference>
<proteinExistence type="predicted"/>
<dbReference type="InterPro" id="IPR050194">
    <property type="entry name" value="Glycosyltransferase_grp1"/>
</dbReference>
<feature type="domain" description="Glycosyltransferase 2-like" evidence="4">
    <location>
        <begin position="469"/>
        <end position="569"/>
    </location>
</feature>